<protein>
    <submittedName>
        <fullName evidence="2">Phylloplanin-like</fullName>
    </submittedName>
</protein>
<dbReference type="AlphaFoldDB" id="A0A314U822"/>
<comment type="caution">
    <text evidence="2">The sequence shown here is derived from an EMBL/GenBank/DDBJ whole genome shotgun (WGS) entry which is preliminary data.</text>
</comment>
<keyword evidence="3" id="KW-1185">Reference proteome</keyword>
<evidence type="ECO:0000313" key="3">
    <source>
        <dbReference type="Proteomes" id="UP000250321"/>
    </source>
</evidence>
<dbReference type="EMBL" id="PJQY01003948">
    <property type="protein sequence ID" value="PQM33258.1"/>
    <property type="molecule type" value="Genomic_DNA"/>
</dbReference>
<dbReference type="InterPro" id="IPR040404">
    <property type="entry name" value="Phylloplanin-like"/>
</dbReference>
<sequence>MAPFKTILFVCVLIAAVSSVSKAQDLGLGGAISIQGTVYCTVNGTVGAAGPLLTPKFPDATVVLKCGDTNTNIASVTTTRAGVFSILLNLLHFNVSSILSNCNVVVTTPLAACNATLSPTQTLTSPLQLLKTTVIDNLPNISVGALGFHVTS</sequence>
<feature type="chain" id="PRO_5016271061" evidence="1">
    <location>
        <begin position="24"/>
        <end position="152"/>
    </location>
</feature>
<reference evidence="2 3" key="1">
    <citation type="submission" date="2018-02" db="EMBL/GenBank/DDBJ databases">
        <title>Draft genome of wild Prunus yedoensis var. nudiflora.</title>
        <authorList>
            <person name="Baek S."/>
            <person name="Kim J.-H."/>
            <person name="Choi K."/>
            <person name="Kim G.-B."/>
            <person name="Cho A."/>
            <person name="Jang H."/>
            <person name="Shin C.-H."/>
            <person name="Yu H.-J."/>
            <person name="Mun J.-H."/>
        </authorList>
    </citation>
    <scope>NUCLEOTIDE SEQUENCE [LARGE SCALE GENOMIC DNA]</scope>
    <source>
        <strain evidence="3">cv. Jeju island</strain>
        <tissue evidence="2">Leaf</tissue>
    </source>
</reference>
<dbReference type="Proteomes" id="UP000250321">
    <property type="component" value="Unassembled WGS sequence"/>
</dbReference>
<name>A0A314U822_PRUYE</name>
<organism evidence="2 3">
    <name type="scientific">Prunus yedoensis var. nudiflora</name>
    <dbReference type="NCBI Taxonomy" id="2094558"/>
    <lineage>
        <taxon>Eukaryota</taxon>
        <taxon>Viridiplantae</taxon>
        <taxon>Streptophyta</taxon>
        <taxon>Embryophyta</taxon>
        <taxon>Tracheophyta</taxon>
        <taxon>Spermatophyta</taxon>
        <taxon>Magnoliopsida</taxon>
        <taxon>eudicotyledons</taxon>
        <taxon>Gunneridae</taxon>
        <taxon>Pentapetalae</taxon>
        <taxon>rosids</taxon>
        <taxon>fabids</taxon>
        <taxon>Rosales</taxon>
        <taxon>Rosaceae</taxon>
        <taxon>Amygdaloideae</taxon>
        <taxon>Amygdaleae</taxon>
        <taxon>Prunus</taxon>
    </lineage>
</organism>
<gene>
    <name evidence="2" type="ORF">Pyn_24950</name>
</gene>
<evidence type="ECO:0000256" key="1">
    <source>
        <dbReference type="SAM" id="SignalP"/>
    </source>
</evidence>
<evidence type="ECO:0000313" key="2">
    <source>
        <dbReference type="EMBL" id="PQM33258.1"/>
    </source>
</evidence>
<proteinExistence type="predicted"/>
<dbReference type="PANTHER" id="PTHR34458:SF5">
    <property type="entry name" value="POLLEN OLE E 1 ALLERGEN AND EXTENSIN FAMILY PROTEIN"/>
    <property type="match status" value="1"/>
</dbReference>
<dbReference type="PANTHER" id="PTHR34458">
    <property type="entry name" value="POLLEN OLE E 1 ALLERGEN AND EXTENSIN FAMILY PROTEIN-RELATED"/>
    <property type="match status" value="1"/>
</dbReference>
<accession>A0A314U822</accession>
<feature type="signal peptide" evidence="1">
    <location>
        <begin position="1"/>
        <end position="23"/>
    </location>
</feature>
<keyword evidence="1" id="KW-0732">Signal</keyword>
<dbReference type="OrthoDB" id="905355at2759"/>
<dbReference type="Pfam" id="PF01190">
    <property type="entry name" value="Pollen_Ole_e_1"/>
    <property type="match status" value="1"/>
</dbReference>